<dbReference type="STRING" id="1353528.DT23_14520"/>
<keyword evidence="3" id="KW-1185">Reference proteome</keyword>
<accession>A0A074KF09</accession>
<evidence type="ECO:0000313" key="3">
    <source>
        <dbReference type="Proteomes" id="UP000027471"/>
    </source>
</evidence>
<dbReference type="AlphaFoldDB" id="A0A074KF09"/>
<comment type="caution">
    <text evidence="2">The sequence shown here is derived from an EMBL/GenBank/DDBJ whole genome shotgun (WGS) entry which is preliminary data.</text>
</comment>
<keyword evidence="1" id="KW-1133">Transmembrane helix</keyword>
<dbReference type="EMBL" id="AUNB01000023">
    <property type="protein sequence ID" value="KEO60102.1"/>
    <property type="molecule type" value="Genomic_DNA"/>
</dbReference>
<gene>
    <name evidence="2" type="ORF">DT23_14520</name>
</gene>
<dbReference type="Proteomes" id="UP000027471">
    <property type="component" value="Unassembled WGS sequence"/>
</dbReference>
<organism evidence="2 3">
    <name type="scientific">Thioclava indica</name>
    <dbReference type="NCBI Taxonomy" id="1353528"/>
    <lineage>
        <taxon>Bacteria</taxon>
        <taxon>Pseudomonadati</taxon>
        <taxon>Pseudomonadota</taxon>
        <taxon>Alphaproteobacteria</taxon>
        <taxon>Rhodobacterales</taxon>
        <taxon>Paracoccaceae</taxon>
        <taxon>Thioclava</taxon>
    </lineage>
</organism>
<evidence type="ECO:0000256" key="1">
    <source>
        <dbReference type="SAM" id="Phobius"/>
    </source>
</evidence>
<proteinExistence type="predicted"/>
<protein>
    <recommendedName>
        <fullName evidence="4">NnrT protein</fullName>
    </recommendedName>
</protein>
<sequence length="79" mass="8531">MKLRKPLPSWKLLLGLYPFAAAAVAINLFMLFLMLQAVGVAALTPLNAVLAAIPLGLPATWAAARWVQHLIAEAERTPQ</sequence>
<keyword evidence="1" id="KW-0812">Transmembrane</keyword>
<dbReference type="OrthoDB" id="7667013at2"/>
<dbReference type="eggNOG" id="ENOG50333RX">
    <property type="taxonomic scope" value="Bacteria"/>
</dbReference>
<keyword evidence="1" id="KW-0472">Membrane</keyword>
<dbReference type="RefSeq" id="WP_038130485.1">
    <property type="nucleotide sequence ID" value="NZ_AUNB01000023.1"/>
</dbReference>
<feature type="transmembrane region" description="Helical" evidence="1">
    <location>
        <begin position="46"/>
        <end position="67"/>
    </location>
</feature>
<evidence type="ECO:0008006" key="4">
    <source>
        <dbReference type="Google" id="ProtNLM"/>
    </source>
</evidence>
<reference evidence="2 3" key="1">
    <citation type="journal article" date="2015" name="Antonie Van Leeuwenhoek">
        <title>Thioclava indica sp. nov., isolated from surface seawater of the Indian Ocean.</title>
        <authorList>
            <person name="Liu Y."/>
            <person name="Lai Q."/>
            <person name="Du J."/>
            <person name="Xu H."/>
            <person name="Jiang L."/>
            <person name="Shao Z."/>
        </authorList>
    </citation>
    <scope>NUCLEOTIDE SEQUENCE [LARGE SCALE GENOMIC DNA]</scope>
    <source>
        <strain evidence="2 3">DT23-4</strain>
    </source>
</reference>
<evidence type="ECO:0000313" key="2">
    <source>
        <dbReference type="EMBL" id="KEO60102.1"/>
    </source>
</evidence>
<name>A0A074KF09_9RHOB</name>
<feature type="transmembrane region" description="Helical" evidence="1">
    <location>
        <begin position="12"/>
        <end position="34"/>
    </location>
</feature>